<organism evidence="1 2">
    <name type="scientific">Ruegeria profundi</name>
    <dbReference type="NCBI Taxonomy" id="1685378"/>
    <lineage>
        <taxon>Bacteria</taxon>
        <taxon>Pseudomonadati</taxon>
        <taxon>Pseudomonadota</taxon>
        <taxon>Alphaproteobacteria</taxon>
        <taxon>Rhodobacterales</taxon>
        <taxon>Roseobacteraceae</taxon>
        <taxon>Ruegeria</taxon>
    </lineage>
</organism>
<dbReference type="AlphaFoldDB" id="A0A0X3TYI2"/>
<comment type="caution">
    <text evidence="1">The sequence shown here is derived from an EMBL/GenBank/DDBJ whole genome shotgun (WGS) entry which is preliminary data.</text>
</comment>
<sequence>MTTNVHVGTNVFDKYSITSSKIMASVLFSAMRNEAPFVAEWVSYHRAIGFDRIVVVTNDCSDGTDEILDQLSICDGVEHIAQEVPQGVSPQENAVAISRQLGILQDGDWGMFLDADEFLNIKLGDGRLEDLIQYLENKGLIGMLINWRIFGDNHHERFPGAYLSEDYVLCEGGLETTQFKTFFKKCAETVGFSKYLHLCELAPDKSRVDRFASSDGEVFTIDEWTASKRYSNWFREWPIKGESPAGNIIGVSPDRSVAQINHYMVRDPYSFHLKSNRGRGYQKAGTNNRHTTENYQKWNHNSAKDASILRWKEKTREVQSDLSAECCLLPLLDQVKEEYDRGFNEFHSPTPPQFPLTFPGQVAACVEQEYKSASSILEYGSGGSTLLAARLGKHCISVESDSEWTNSIVEHIEQIETRHPDSSVHWVNIGKTREWGFPVNNRKFGSFWRYPMSVWTENESFSPDCVLVDGRMRKACFLTVLAMTKKPVRILFDDYYNRKRYHDVETLVKPSQRIKRMAVFDIKPGAIDIGDFPKFLPWFFDLW</sequence>
<gene>
    <name evidence="1" type="ORF">AVO44_14855</name>
</gene>
<dbReference type="Pfam" id="PF13704">
    <property type="entry name" value="Glyco_tranf_2_4"/>
    <property type="match status" value="1"/>
</dbReference>
<proteinExistence type="predicted"/>
<dbReference type="STRING" id="1685378.AVO44_14855"/>
<dbReference type="EMBL" id="LQBP01000007">
    <property type="protein sequence ID" value="KUJ78420.1"/>
    <property type="molecule type" value="Genomic_DNA"/>
</dbReference>
<dbReference type="Gene3D" id="3.90.550.10">
    <property type="entry name" value="Spore Coat Polysaccharide Biosynthesis Protein SpsA, Chain A"/>
    <property type="match status" value="1"/>
</dbReference>
<accession>A0A0X3TYI2</accession>
<reference evidence="2" key="1">
    <citation type="submission" date="2015-12" db="EMBL/GenBank/DDBJ databases">
        <authorList>
            <person name="Zhang G."/>
            <person name="Stingl U."/>
        </authorList>
    </citation>
    <scope>NUCLEOTIDE SEQUENCE [LARGE SCALE GENOMIC DNA]</scope>
    <source>
        <strain evidence="2">ZGT108</strain>
    </source>
</reference>
<dbReference type="CDD" id="cd00761">
    <property type="entry name" value="Glyco_tranf_GTA_type"/>
    <property type="match status" value="1"/>
</dbReference>
<dbReference type="InterPro" id="IPR029063">
    <property type="entry name" value="SAM-dependent_MTases_sf"/>
</dbReference>
<protein>
    <submittedName>
        <fullName evidence="1">Uncharacterized protein</fullName>
    </submittedName>
</protein>
<keyword evidence="2" id="KW-1185">Reference proteome</keyword>
<dbReference type="Gene3D" id="3.40.50.150">
    <property type="entry name" value="Vaccinia Virus protein VP39"/>
    <property type="match status" value="1"/>
</dbReference>
<evidence type="ECO:0000313" key="2">
    <source>
        <dbReference type="Proteomes" id="UP000053690"/>
    </source>
</evidence>
<evidence type="ECO:0000313" key="1">
    <source>
        <dbReference type="EMBL" id="KUJ78420.1"/>
    </source>
</evidence>
<name>A0A0X3TYI2_9RHOB</name>
<dbReference type="Proteomes" id="UP000053690">
    <property type="component" value="Unassembled WGS sequence"/>
</dbReference>
<dbReference type="SUPFAM" id="SSF53448">
    <property type="entry name" value="Nucleotide-diphospho-sugar transferases"/>
    <property type="match status" value="1"/>
</dbReference>
<dbReference type="InterPro" id="IPR029044">
    <property type="entry name" value="Nucleotide-diphossugar_trans"/>
</dbReference>